<comment type="caution">
    <text evidence="2">The sequence shown here is derived from an EMBL/GenBank/DDBJ whole genome shotgun (WGS) entry which is preliminary data.</text>
</comment>
<organism evidence="2 3">
    <name type="scientific">Diplogelasinospora grovesii</name>
    <dbReference type="NCBI Taxonomy" id="303347"/>
    <lineage>
        <taxon>Eukaryota</taxon>
        <taxon>Fungi</taxon>
        <taxon>Dikarya</taxon>
        <taxon>Ascomycota</taxon>
        <taxon>Pezizomycotina</taxon>
        <taxon>Sordariomycetes</taxon>
        <taxon>Sordariomycetidae</taxon>
        <taxon>Sordariales</taxon>
        <taxon>Diplogelasinosporaceae</taxon>
        <taxon>Diplogelasinospora</taxon>
    </lineage>
</organism>
<protein>
    <submittedName>
        <fullName evidence="2">Uncharacterized protein</fullName>
    </submittedName>
</protein>
<sequence length="151" mass="17325">MEPRYRGGFNELVQGVETPLGDRDVYEAVFWREKATGVYIVKVGEERERQEGELFVENGNDDSDDLGRDNINLLDSESDSDTKELVPTSTESTEPTKPSTPILNSQLTATQKHRINIDPDRTLTPRKSLLYTNVLIWNRLDCEMKEVFMEE</sequence>
<keyword evidence="3" id="KW-1185">Reference proteome</keyword>
<accession>A0AAN6S219</accession>
<reference evidence="3" key="1">
    <citation type="journal article" date="2023" name="Mol. Phylogenet. Evol.">
        <title>Genome-scale phylogeny and comparative genomics of the fungal order Sordariales.</title>
        <authorList>
            <person name="Hensen N."/>
            <person name="Bonometti L."/>
            <person name="Westerberg I."/>
            <person name="Brannstrom I.O."/>
            <person name="Guillou S."/>
            <person name="Cros-Aarteil S."/>
            <person name="Calhoun S."/>
            <person name="Haridas S."/>
            <person name="Kuo A."/>
            <person name="Mondo S."/>
            <person name="Pangilinan J."/>
            <person name="Riley R."/>
            <person name="LaButti K."/>
            <person name="Andreopoulos B."/>
            <person name="Lipzen A."/>
            <person name="Chen C."/>
            <person name="Yan M."/>
            <person name="Daum C."/>
            <person name="Ng V."/>
            <person name="Clum A."/>
            <person name="Steindorff A."/>
            <person name="Ohm R.A."/>
            <person name="Martin F."/>
            <person name="Silar P."/>
            <person name="Natvig D.O."/>
            <person name="Lalanne C."/>
            <person name="Gautier V."/>
            <person name="Ament-Velasquez S.L."/>
            <person name="Kruys A."/>
            <person name="Hutchinson M.I."/>
            <person name="Powell A.J."/>
            <person name="Barry K."/>
            <person name="Miller A.N."/>
            <person name="Grigoriev I.V."/>
            <person name="Debuchy R."/>
            <person name="Gladieux P."/>
            <person name="Hiltunen Thoren M."/>
            <person name="Johannesson H."/>
        </authorList>
    </citation>
    <scope>NUCLEOTIDE SEQUENCE [LARGE SCALE GENOMIC DNA]</scope>
    <source>
        <strain evidence="3">CBS 340.73</strain>
    </source>
</reference>
<dbReference type="Proteomes" id="UP001303473">
    <property type="component" value="Unassembled WGS sequence"/>
</dbReference>
<dbReference type="EMBL" id="MU853863">
    <property type="protein sequence ID" value="KAK3937128.1"/>
    <property type="molecule type" value="Genomic_DNA"/>
</dbReference>
<evidence type="ECO:0000313" key="2">
    <source>
        <dbReference type="EMBL" id="KAK3937128.1"/>
    </source>
</evidence>
<dbReference type="AlphaFoldDB" id="A0AAN6S219"/>
<gene>
    <name evidence="2" type="ORF">QBC46DRAFT_452224</name>
</gene>
<feature type="region of interest" description="Disordered" evidence="1">
    <location>
        <begin position="50"/>
        <end position="105"/>
    </location>
</feature>
<proteinExistence type="predicted"/>
<name>A0AAN6S219_9PEZI</name>
<evidence type="ECO:0000313" key="3">
    <source>
        <dbReference type="Proteomes" id="UP001303473"/>
    </source>
</evidence>
<evidence type="ECO:0000256" key="1">
    <source>
        <dbReference type="SAM" id="MobiDB-lite"/>
    </source>
</evidence>
<feature type="compositionally biased region" description="Low complexity" evidence="1">
    <location>
        <begin position="87"/>
        <end position="101"/>
    </location>
</feature>